<evidence type="ECO:0000256" key="2">
    <source>
        <dbReference type="ARBA" id="ARBA00007531"/>
    </source>
</evidence>
<accession>A0A9X7WFA9</accession>
<evidence type="ECO:0000256" key="3">
    <source>
        <dbReference type="ARBA" id="ARBA00022475"/>
    </source>
</evidence>
<dbReference type="AlphaFoldDB" id="A0A9X7WFA9"/>
<keyword evidence="3" id="KW-1003">Cell membrane</keyword>
<proteinExistence type="inferred from homology"/>
<keyword evidence="6 7" id="KW-0472">Membrane</keyword>
<dbReference type="KEGG" id="mher:K3U94_14890"/>
<reference evidence="8" key="1">
    <citation type="submission" date="2021-08" db="EMBL/GenBank/DDBJ databases">
        <title>Whole genome sequencing of non-tuberculosis mycobacteria type-strains.</title>
        <authorList>
            <person name="Igarashi Y."/>
            <person name="Osugi A."/>
            <person name="Mitarai S."/>
        </authorList>
    </citation>
    <scope>NUCLEOTIDE SEQUENCE</scope>
    <source>
        <strain evidence="8">JCM 30995</strain>
    </source>
</reference>
<evidence type="ECO:0000313" key="9">
    <source>
        <dbReference type="Proteomes" id="UP000825008"/>
    </source>
</evidence>
<feature type="transmembrane region" description="Helical" evidence="7">
    <location>
        <begin position="12"/>
        <end position="30"/>
    </location>
</feature>
<protein>
    <submittedName>
        <fullName evidence="8">MmpS family protein</fullName>
    </submittedName>
</protein>
<name>A0A9X7WFA9_9MYCO</name>
<evidence type="ECO:0000313" key="8">
    <source>
        <dbReference type="EMBL" id="QZA06314.1"/>
    </source>
</evidence>
<dbReference type="RefSeq" id="WP_220694201.1">
    <property type="nucleotide sequence ID" value="NZ_CP080997.1"/>
</dbReference>
<evidence type="ECO:0000256" key="4">
    <source>
        <dbReference type="ARBA" id="ARBA00022692"/>
    </source>
</evidence>
<dbReference type="InterPro" id="IPR038468">
    <property type="entry name" value="MmpS_C"/>
</dbReference>
<comment type="similarity">
    <text evidence="2">Belongs to the MmpS family.</text>
</comment>
<gene>
    <name evidence="8" type="ORF">K3U94_14890</name>
</gene>
<dbReference type="InterPro" id="IPR008693">
    <property type="entry name" value="MmpS"/>
</dbReference>
<organism evidence="8 9">
    <name type="scientific">Mycolicibacter heraklionensis</name>
    <dbReference type="NCBI Taxonomy" id="512402"/>
    <lineage>
        <taxon>Bacteria</taxon>
        <taxon>Bacillati</taxon>
        <taxon>Actinomycetota</taxon>
        <taxon>Actinomycetes</taxon>
        <taxon>Mycobacteriales</taxon>
        <taxon>Mycobacteriaceae</taxon>
        <taxon>Mycolicibacter</taxon>
    </lineage>
</organism>
<evidence type="ECO:0000256" key="6">
    <source>
        <dbReference type="ARBA" id="ARBA00023136"/>
    </source>
</evidence>
<dbReference type="EMBL" id="CP080997">
    <property type="protein sequence ID" value="QZA06314.1"/>
    <property type="molecule type" value="Genomic_DNA"/>
</dbReference>
<dbReference type="Gene3D" id="2.60.40.2880">
    <property type="entry name" value="MmpS1-5, C-terminal soluble domain"/>
    <property type="match status" value="1"/>
</dbReference>
<evidence type="ECO:0000256" key="5">
    <source>
        <dbReference type="ARBA" id="ARBA00022989"/>
    </source>
</evidence>
<dbReference type="GO" id="GO:0005886">
    <property type="term" value="C:plasma membrane"/>
    <property type="evidence" value="ECO:0007669"/>
    <property type="project" value="UniProtKB-SubCell"/>
</dbReference>
<sequence length="147" mass="15647">MSFLGAGAFGRLWVPLVVVVAVTLGGFVVWRLHGMFGGEPQGGMVVGRAEEIVPLSRKRVTYELFGPPGTAGQVSYLDDRARSQRVVFTDLPWSYSLVTDSPAVFAHVVAQGDGDVLGCRIVVDGVIKDEQLVDAARAQVSCLAKSA</sequence>
<dbReference type="Pfam" id="PF05423">
    <property type="entry name" value="Mycobact_memb"/>
    <property type="match status" value="1"/>
</dbReference>
<dbReference type="Proteomes" id="UP000825008">
    <property type="component" value="Chromosome"/>
</dbReference>
<keyword evidence="5 7" id="KW-1133">Transmembrane helix</keyword>
<comment type="subcellular location">
    <subcellularLocation>
        <location evidence="1">Cell membrane</location>
    </subcellularLocation>
</comment>
<keyword evidence="4 7" id="KW-0812">Transmembrane</keyword>
<evidence type="ECO:0000256" key="1">
    <source>
        <dbReference type="ARBA" id="ARBA00004236"/>
    </source>
</evidence>
<evidence type="ECO:0000256" key="7">
    <source>
        <dbReference type="SAM" id="Phobius"/>
    </source>
</evidence>